<evidence type="ECO:0008006" key="3">
    <source>
        <dbReference type="Google" id="ProtNLM"/>
    </source>
</evidence>
<protein>
    <recommendedName>
        <fullName evidence="3">DUF4393 domain-containing protein</fullName>
    </recommendedName>
</protein>
<organism evidence="1 2">
    <name type="scientific">Pacificispira spongiicola</name>
    <dbReference type="NCBI Taxonomy" id="2729598"/>
    <lineage>
        <taxon>Bacteria</taxon>
        <taxon>Pseudomonadati</taxon>
        <taxon>Pseudomonadota</taxon>
        <taxon>Alphaproteobacteria</taxon>
        <taxon>Rhodospirillales</taxon>
        <taxon>Rhodospirillaceae</taxon>
        <taxon>Pacificispira</taxon>
    </lineage>
</organism>
<reference evidence="1 2" key="1">
    <citation type="submission" date="2020-04" db="EMBL/GenBank/DDBJ databases">
        <title>Rhodospirillaceae bacterium KN72 isolated from deep sea.</title>
        <authorList>
            <person name="Zhang D.-C."/>
        </authorList>
    </citation>
    <scope>NUCLEOTIDE SEQUENCE [LARGE SCALE GENOMIC DNA]</scope>
    <source>
        <strain evidence="1 2">KN72</strain>
    </source>
</reference>
<keyword evidence="2" id="KW-1185">Reference proteome</keyword>
<gene>
    <name evidence="1" type="ORF">HH303_09695</name>
</gene>
<evidence type="ECO:0000313" key="1">
    <source>
        <dbReference type="EMBL" id="NMM44751.1"/>
    </source>
</evidence>
<dbReference type="Proteomes" id="UP000539372">
    <property type="component" value="Unassembled WGS sequence"/>
</dbReference>
<name>A0A7Y0HED6_9PROT</name>
<dbReference type="AlphaFoldDB" id="A0A7Y0HED6"/>
<sequence>MSEEEKTVEVALIDSVARSNIKDIAVDLAEVGLDAVTKNELIAAIPVFGNIARILGAGVSIRDRLFLKKIASFLNELQSVSQEKRIKFVRELEEDSGTRAKAGAALMMLIDRLDDLDKPPIIGRLYKARIENRITGDELRRFSMIVDRAHFPDLVYISGVNDEEKLKGDALPYLAALGLVSEAEQDYNTFSSIDPGTYYSINALGRKFVSAAFGK</sequence>
<evidence type="ECO:0000313" key="2">
    <source>
        <dbReference type="Proteomes" id="UP000539372"/>
    </source>
</evidence>
<comment type="caution">
    <text evidence="1">The sequence shown here is derived from an EMBL/GenBank/DDBJ whole genome shotgun (WGS) entry which is preliminary data.</text>
</comment>
<dbReference type="RefSeq" id="WP_169625151.1">
    <property type="nucleotide sequence ID" value="NZ_JABBNT010000003.1"/>
</dbReference>
<accession>A0A7Y0HED6</accession>
<proteinExistence type="predicted"/>
<dbReference type="EMBL" id="JABBNT010000003">
    <property type="protein sequence ID" value="NMM44751.1"/>
    <property type="molecule type" value="Genomic_DNA"/>
</dbReference>